<dbReference type="CDD" id="cd06558">
    <property type="entry name" value="crotonase-like"/>
    <property type="match status" value="1"/>
</dbReference>
<dbReference type="InterPro" id="IPR001753">
    <property type="entry name" value="Enoyl-CoA_hydra/iso"/>
</dbReference>
<proteinExistence type="predicted"/>
<dbReference type="STRING" id="979556.MTES_2782"/>
<dbReference type="AlphaFoldDB" id="E8N9A0"/>
<reference evidence="2 3" key="1">
    <citation type="journal article" date="2011" name="J. Bacteriol.">
        <title>Genome sequence of Microbacterium testaceum StLB037, an N-acylhomoserine lactone-degrading bacterium isolated from potato leaves.</title>
        <authorList>
            <person name="Morohoshi T."/>
            <person name="Wang W.-Z."/>
            <person name="Someya N."/>
            <person name="Ikeda T."/>
        </authorList>
    </citation>
    <scope>NUCLEOTIDE SEQUENCE [LARGE SCALE GENOMIC DNA]</scope>
    <source>
        <strain evidence="2 3">StLB037</strain>
    </source>
</reference>
<accession>E8N9A0</accession>
<dbReference type="OrthoDB" id="5174409at2"/>
<dbReference type="Proteomes" id="UP000008975">
    <property type="component" value="Chromosome"/>
</dbReference>
<dbReference type="GO" id="GO:0006635">
    <property type="term" value="P:fatty acid beta-oxidation"/>
    <property type="evidence" value="ECO:0007669"/>
    <property type="project" value="TreeGrafter"/>
</dbReference>
<dbReference type="eggNOG" id="COG1024">
    <property type="taxonomic scope" value="Bacteria"/>
</dbReference>
<evidence type="ECO:0000313" key="3">
    <source>
        <dbReference type="Proteomes" id="UP000008975"/>
    </source>
</evidence>
<dbReference type="EMBL" id="AP012052">
    <property type="protein sequence ID" value="BAJ75746.1"/>
    <property type="molecule type" value="Genomic_DNA"/>
</dbReference>
<reference key="2">
    <citation type="submission" date="2011-02" db="EMBL/GenBank/DDBJ databases">
        <title>Genome sequence of Microbacterium testaceum StLB037.</title>
        <authorList>
            <person name="Morohoshi T."/>
            <person name="Wang W.Z."/>
            <person name="Someya N."/>
            <person name="Ikeda T."/>
        </authorList>
    </citation>
    <scope>NUCLEOTIDE SEQUENCE</scope>
    <source>
        <strain>StLB037</strain>
    </source>
</reference>
<dbReference type="PANTHER" id="PTHR11941:SF54">
    <property type="entry name" value="ENOYL-COA HYDRATASE, MITOCHONDRIAL"/>
    <property type="match status" value="1"/>
</dbReference>
<dbReference type="Gene3D" id="3.90.226.10">
    <property type="entry name" value="2-enoyl-CoA Hydratase, Chain A, domain 1"/>
    <property type="match status" value="1"/>
</dbReference>
<gene>
    <name evidence="2" type="ordered locus">MTES_2782</name>
</gene>
<dbReference type="InterPro" id="IPR029045">
    <property type="entry name" value="ClpP/crotonase-like_dom_sf"/>
</dbReference>
<evidence type="ECO:0000313" key="2">
    <source>
        <dbReference type="EMBL" id="BAJ75746.1"/>
    </source>
</evidence>
<dbReference type="GO" id="GO:0003824">
    <property type="term" value="F:catalytic activity"/>
    <property type="evidence" value="ECO:0007669"/>
    <property type="project" value="UniProtKB-ARBA"/>
</dbReference>
<sequence>MAEGAGVPGASTGSATSAGEAPEGVEGTEALVGRVPGASTGSATSAGEVPEPVEGTGILSAPRLRIEARDDRVVATLDRPERRNAIDQAMIDELHALCAELEERPRTLILTGAGGIFAAGADIAQLRERTGDDARRGINATAFDRIRHLPMPVIAAIDGFALGGGAELAYAADIRIGTPRVRFGNPEPGLGIIAAAGAAWRLPEIVGHARASELLLTARMIDADEALAWGLLSSIHEPDALLDAAHAIADRIAANSVRATILTKRALLAPRAEHPTIDGDLQAELFDSADKRARMTAFLERKKK</sequence>
<organism evidence="2 3">
    <name type="scientific">Microbacterium testaceum (strain StLB037)</name>
    <dbReference type="NCBI Taxonomy" id="979556"/>
    <lineage>
        <taxon>Bacteria</taxon>
        <taxon>Bacillati</taxon>
        <taxon>Actinomycetota</taxon>
        <taxon>Actinomycetes</taxon>
        <taxon>Micrococcales</taxon>
        <taxon>Microbacteriaceae</taxon>
        <taxon>Microbacterium</taxon>
    </lineage>
</organism>
<dbReference type="HOGENOM" id="CLU_009834_7_6_11"/>
<name>E8N9A0_MICTS</name>
<dbReference type="Pfam" id="PF00378">
    <property type="entry name" value="ECH_1"/>
    <property type="match status" value="1"/>
</dbReference>
<dbReference type="SUPFAM" id="SSF52096">
    <property type="entry name" value="ClpP/crotonase"/>
    <property type="match status" value="1"/>
</dbReference>
<dbReference type="KEGG" id="mts:MTES_2782"/>
<dbReference type="RefSeq" id="WP_013585871.1">
    <property type="nucleotide sequence ID" value="NC_015125.1"/>
</dbReference>
<protein>
    <submittedName>
        <fullName evidence="2">Enoyl-CoA hydratase/carnithine racemase</fullName>
    </submittedName>
</protein>
<feature type="region of interest" description="Disordered" evidence="1">
    <location>
        <begin position="1"/>
        <end position="55"/>
    </location>
</feature>
<feature type="compositionally biased region" description="Low complexity" evidence="1">
    <location>
        <begin position="1"/>
        <end position="22"/>
    </location>
</feature>
<evidence type="ECO:0000256" key="1">
    <source>
        <dbReference type="SAM" id="MobiDB-lite"/>
    </source>
</evidence>
<dbReference type="PANTHER" id="PTHR11941">
    <property type="entry name" value="ENOYL-COA HYDRATASE-RELATED"/>
    <property type="match status" value="1"/>
</dbReference>